<organism evidence="1 2">
    <name type="scientific">Belliella kenyensis</name>
    <dbReference type="NCBI Taxonomy" id="1472724"/>
    <lineage>
        <taxon>Bacteria</taxon>
        <taxon>Pseudomonadati</taxon>
        <taxon>Bacteroidota</taxon>
        <taxon>Cytophagia</taxon>
        <taxon>Cytophagales</taxon>
        <taxon>Cyclobacteriaceae</taxon>
        <taxon>Belliella</taxon>
    </lineage>
</organism>
<proteinExistence type="predicted"/>
<dbReference type="PROSITE" id="PS51257">
    <property type="entry name" value="PROKAR_LIPOPROTEIN"/>
    <property type="match status" value="1"/>
</dbReference>
<name>A0ABV8EPG6_9BACT</name>
<evidence type="ECO:0008006" key="3">
    <source>
        <dbReference type="Google" id="ProtNLM"/>
    </source>
</evidence>
<accession>A0ABV8EPG6</accession>
<comment type="caution">
    <text evidence="1">The sequence shown here is derived from an EMBL/GenBank/DDBJ whole genome shotgun (WGS) entry which is preliminary data.</text>
</comment>
<keyword evidence="2" id="KW-1185">Reference proteome</keyword>
<dbReference type="EMBL" id="JBHSAV010000053">
    <property type="protein sequence ID" value="MFC3977033.1"/>
    <property type="molecule type" value="Genomic_DNA"/>
</dbReference>
<dbReference type="RefSeq" id="WP_241291420.1">
    <property type="nucleotide sequence ID" value="NZ_JAKZGR010000002.1"/>
</dbReference>
<sequence>MKKLFIFLISIFTTLSCSNDIDKEITTDLQVEANEIFEISLAIEESLRFALYSFEDYKTSGTTAIMGCPLIEWSDDDMSVKLTFVDIETGNCPTKKISRMGTIKLSFEGKSSDSELVTIEYDNYKVRKKTLEGKRTFYESSGIGSTRRVNESFEDLLIIDEDLNSSKISGNYQYQIQYLNDSISNINSNGILTGRNKTGRAIKMQQTAPRVYRKECLNEGLVIASSGIETWEMSRSTTHSVTHTLTFTQLENCESRASIRLNDGRVLNFTP</sequence>
<protein>
    <recommendedName>
        <fullName evidence="3">Lipoprotein</fullName>
    </recommendedName>
</protein>
<gene>
    <name evidence="1" type="ORF">ACFOUP_11655</name>
</gene>
<dbReference type="Proteomes" id="UP001595766">
    <property type="component" value="Unassembled WGS sequence"/>
</dbReference>
<evidence type="ECO:0000313" key="2">
    <source>
        <dbReference type="Proteomes" id="UP001595766"/>
    </source>
</evidence>
<reference evidence="2" key="1">
    <citation type="journal article" date="2019" name="Int. J. Syst. Evol. Microbiol.">
        <title>The Global Catalogue of Microorganisms (GCM) 10K type strain sequencing project: providing services to taxonomists for standard genome sequencing and annotation.</title>
        <authorList>
            <consortium name="The Broad Institute Genomics Platform"/>
            <consortium name="The Broad Institute Genome Sequencing Center for Infectious Disease"/>
            <person name="Wu L."/>
            <person name="Ma J."/>
        </authorList>
    </citation>
    <scope>NUCLEOTIDE SEQUENCE [LARGE SCALE GENOMIC DNA]</scope>
    <source>
        <strain evidence="2">CECT 8551</strain>
    </source>
</reference>
<evidence type="ECO:0000313" key="1">
    <source>
        <dbReference type="EMBL" id="MFC3977033.1"/>
    </source>
</evidence>